<organism evidence="1">
    <name type="scientific">Anguilla anguilla</name>
    <name type="common">European freshwater eel</name>
    <name type="synonym">Muraena anguilla</name>
    <dbReference type="NCBI Taxonomy" id="7936"/>
    <lineage>
        <taxon>Eukaryota</taxon>
        <taxon>Metazoa</taxon>
        <taxon>Chordata</taxon>
        <taxon>Craniata</taxon>
        <taxon>Vertebrata</taxon>
        <taxon>Euteleostomi</taxon>
        <taxon>Actinopterygii</taxon>
        <taxon>Neopterygii</taxon>
        <taxon>Teleostei</taxon>
        <taxon>Anguilliformes</taxon>
        <taxon>Anguillidae</taxon>
        <taxon>Anguilla</taxon>
    </lineage>
</organism>
<proteinExistence type="predicted"/>
<evidence type="ECO:0000313" key="1">
    <source>
        <dbReference type="EMBL" id="JAH46758.1"/>
    </source>
</evidence>
<accession>A0A0E9T281</accession>
<sequence length="41" mass="4687">MIIVMSLYILSDPVINQFMTRVNSLHTVLCVFLLALANYTQ</sequence>
<dbReference type="AlphaFoldDB" id="A0A0E9T281"/>
<name>A0A0E9T281_ANGAN</name>
<reference evidence="1" key="2">
    <citation type="journal article" date="2015" name="Fish Shellfish Immunol.">
        <title>Early steps in the European eel (Anguilla anguilla)-Vibrio vulnificus interaction in the gills: Role of the RtxA13 toxin.</title>
        <authorList>
            <person name="Callol A."/>
            <person name="Pajuelo D."/>
            <person name="Ebbesson L."/>
            <person name="Teles M."/>
            <person name="MacKenzie S."/>
            <person name="Amaro C."/>
        </authorList>
    </citation>
    <scope>NUCLEOTIDE SEQUENCE</scope>
</reference>
<protein>
    <submittedName>
        <fullName evidence="1">Uncharacterized protein</fullName>
    </submittedName>
</protein>
<reference evidence="1" key="1">
    <citation type="submission" date="2014-11" db="EMBL/GenBank/DDBJ databases">
        <authorList>
            <person name="Amaro Gonzalez C."/>
        </authorList>
    </citation>
    <scope>NUCLEOTIDE SEQUENCE</scope>
</reference>
<dbReference type="EMBL" id="GBXM01061819">
    <property type="protein sequence ID" value="JAH46758.1"/>
    <property type="molecule type" value="Transcribed_RNA"/>
</dbReference>